<evidence type="ECO:0000313" key="2">
    <source>
        <dbReference type="Proteomes" id="UP001151760"/>
    </source>
</evidence>
<evidence type="ECO:0008006" key="3">
    <source>
        <dbReference type="Google" id="ProtNLM"/>
    </source>
</evidence>
<reference evidence="1" key="2">
    <citation type="submission" date="2022-01" db="EMBL/GenBank/DDBJ databases">
        <authorList>
            <person name="Yamashiro T."/>
            <person name="Shiraishi A."/>
            <person name="Satake H."/>
            <person name="Nakayama K."/>
        </authorList>
    </citation>
    <scope>NUCLEOTIDE SEQUENCE</scope>
</reference>
<dbReference type="EMBL" id="BQNB010020201">
    <property type="protein sequence ID" value="GJT93427.1"/>
    <property type="molecule type" value="Genomic_DNA"/>
</dbReference>
<evidence type="ECO:0000313" key="1">
    <source>
        <dbReference type="EMBL" id="GJT93427.1"/>
    </source>
</evidence>
<accession>A0ABQ5I222</accession>
<protein>
    <recommendedName>
        <fullName evidence="3">RNase H type-1 domain-containing protein</fullName>
    </recommendedName>
</protein>
<comment type="caution">
    <text evidence="1">The sequence shown here is derived from an EMBL/GenBank/DDBJ whole genome shotgun (WGS) entry which is preliminary data.</text>
</comment>
<keyword evidence="2" id="KW-1185">Reference proteome</keyword>
<dbReference type="Proteomes" id="UP001151760">
    <property type="component" value="Unassembled WGS sequence"/>
</dbReference>
<reference evidence="1" key="1">
    <citation type="journal article" date="2022" name="Int. J. Mol. Sci.">
        <title>Draft Genome of Tanacetum Coccineum: Genomic Comparison of Closely Related Tanacetum-Family Plants.</title>
        <authorList>
            <person name="Yamashiro T."/>
            <person name="Shiraishi A."/>
            <person name="Nakayama K."/>
            <person name="Satake H."/>
        </authorList>
    </citation>
    <scope>NUCLEOTIDE SEQUENCE</scope>
</reference>
<gene>
    <name evidence="1" type="ORF">Tco_1082272</name>
</gene>
<organism evidence="1 2">
    <name type="scientific">Tanacetum coccineum</name>
    <dbReference type="NCBI Taxonomy" id="301880"/>
    <lineage>
        <taxon>Eukaryota</taxon>
        <taxon>Viridiplantae</taxon>
        <taxon>Streptophyta</taxon>
        <taxon>Embryophyta</taxon>
        <taxon>Tracheophyta</taxon>
        <taxon>Spermatophyta</taxon>
        <taxon>Magnoliopsida</taxon>
        <taxon>eudicotyledons</taxon>
        <taxon>Gunneridae</taxon>
        <taxon>Pentapetalae</taxon>
        <taxon>asterids</taxon>
        <taxon>campanulids</taxon>
        <taxon>Asterales</taxon>
        <taxon>Asteraceae</taxon>
        <taxon>Asteroideae</taxon>
        <taxon>Anthemideae</taxon>
        <taxon>Anthemidinae</taxon>
        <taxon>Tanacetum</taxon>
    </lineage>
</organism>
<proteinExistence type="predicted"/>
<name>A0ABQ5I222_9ASTR</name>
<sequence length="100" mass="11243">MDLLVHFPTPTKDIKYALFLCDWAQDIWANIEMNHLTNQAVDISIEDVLCATHERQEGKFELMLMAIQVALAKGFASVALETDSSILVEAFKHDQVLGSH</sequence>